<evidence type="ECO:0000256" key="1">
    <source>
        <dbReference type="ARBA" id="ARBA00022837"/>
    </source>
</evidence>
<dbReference type="Proteomes" id="UP000467840">
    <property type="component" value="Chromosome 13"/>
</dbReference>
<dbReference type="PROSITE" id="PS00018">
    <property type="entry name" value="EF_HAND_1"/>
    <property type="match status" value="2"/>
</dbReference>
<dbReference type="SMART" id="SM00054">
    <property type="entry name" value="EFh"/>
    <property type="match status" value="2"/>
</dbReference>
<dbReference type="InterPro" id="IPR002048">
    <property type="entry name" value="EF_hand_dom"/>
</dbReference>
<sequence>MSVEVLDSATIVNFVEDEEAFTVSIRDRFAHLDTDQDGLLSFAEMMKELQSLRVFETHFGIDVKRDPEELARVYGSLFEQFDHDSNGRVDLEEFKEETKLMMLAMANGRCGWPTLESFEGAGVIASPGICDGDKSVDTTSTGPSVANLFGGGCSKCSVPALRLS</sequence>
<dbReference type="InterPro" id="IPR011992">
    <property type="entry name" value="EF-hand-dom_pair"/>
</dbReference>
<dbReference type="PANTHER" id="PTHR34574:SF10">
    <property type="entry name" value="OS09G0482800 PROTEIN"/>
    <property type="match status" value="1"/>
</dbReference>
<evidence type="ECO:0000259" key="2">
    <source>
        <dbReference type="PROSITE" id="PS50222"/>
    </source>
</evidence>
<dbReference type="PANTHER" id="PTHR34574">
    <property type="entry name" value="CALCIUM-BINDING EF-HAND FAMILY PROTEIN-RELATED"/>
    <property type="match status" value="1"/>
</dbReference>
<keyword evidence="1" id="KW-0106">Calcium</keyword>
<protein>
    <recommendedName>
        <fullName evidence="2">EF-hand domain-containing protein</fullName>
    </recommendedName>
</protein>
<name>A0A6A6KWD7_HEVBR</name>
<dbReference type="GO" id="GO:0005509">
    <property type="term" value="F:calcium ion binding"/>
    <property type="evidence" value="ECO:0007669"/>
    <property type="project" value="InterPro"/>
</dbReference>
<feature type="domain" description="EF-hand" evidence="2">
    <location>
        <begin position="25"/>
        <end position="55"/>
    </location>
</feature>
<proteinExistence type="predicted"/>
<dbReference type="PROSITE" id="PS50222">
    <property type="entry name" value="EF_HAND_2"/>
    <property type="match status" value="2"/>
</dbReference>
<evidence type="ECO:0000313" key="4">
    <source>
        <dbReference type="Proteomes" id="UP000467840"/>
    </source>
</evidence>
<accession>A0A6A6KWD7</accession>
<dbReference type="Pfam" id="PF13499">
    <property type="entry name" value="EF-hand_7"/>
    <property type="match status" value="1"/>
</dbReference>
<evidence type="ECO:0000313" key="3">
    <source>
        <dbReference type="EMBL" id="KAF2292353.1"/>
    </source>
</evidence>
<comment type="caution">
    <text evidence="3">The sequence shown here is derived from an EMBL/GenBank/DDBJ whole genome shotgun (WGS) entry which is preliminary data.</text>
</comment>
<reference evidence="3 4" key="1">
    <citation type="journal article" date="2020" name="Mol. Plant">
        <title>The Chromosome-Based Rubber Tree Genome Provides New Insights into Spurge Genome Evolution and Rubber Biosynthesis.</title>
        <authorList>
            <person name="Liu J."/>
            <person name="Shi C."/>
            <person name="Shi C.C."/>
            <person name="Li W."/>
            <person name="Zhang Q.J."/>
            <person name="Zhang Y."/>
            <person name="Li K."/>
            <person name="Lu H.F."/>
            <person name="Shi C."/>
            <person name="Zhu S.T."/>
            <person name="Xiao Z.Y."/>
            <person name="Nan H."/>
            <person name="Yue Y."/>
            <person name="Zhu X.G."/>
            <person name="Wu Y."/>
            <person name="Hong X.N."/>
            <person name="Fan G.Y."/>
            <person name="Tong Y."/>
            <person name="Zhang D."/>
            <person name="Mao C.L."/>
            <person name="Liu Y.L."/>
            <person name="Hao S.J."/>
            <person name="Liu W.Q."/>
            <person name="Lv M.Q."/>
            <person name="Zhang H.B."/>
            <person name="Liu Y."/>
            <person name="Hu-Tang G.R."/>
            <person name="Wang J.P."/>
            <person name="Wang J.H."/>
            <person name="Sun Y.H."/>
            <person name="Ni S.B."/>
            <person name="Chen W.B."/>
            <person name="Zhang X.C."/>
            <person name="Jiao Y.N."/>
            <person name="Eichler E.E."/>
            <person name="Li G.H."/>
            <person name="Liu X."/>
            <person name="Gao L.Z."/>
        </authorList>
    </citation>
    <scope>NUCLEOTIDE SEQUENCE [LARGE SCALE GENOMIC DNA]</scope>
    <source>
        <strain evidence="4">cv. GT1</strain>
        <tissue evidence="3">Leaf</tissue>
    </source>
</reference>
<dbReference type="Gene3D" id="1.10.238.10">
    <property type="entry name" value="EF-hand"/>
    <property type="match status" value="1"/>
</dbReference>
<gene>
    <name evidence="3" type="ORF">GH714_020467</name>
</gene>
<dbReference type="InterPro" id="IPR018247">
    <property type="entry name" value="EF_Hand_1_Ca_BS"/>
</dbReference>
<feature type="domain" description="EF-hand" evidence="2">
    <location>
        <begin position="69"/>
        <end position="104"/>
    </location>
</feature>
<dbReference type="AlphaFoldDB" id="A0A6A6KWD7"/>
<organism evidence="3 4">
    <name type="scientific">Hevea brasiliensis</name>
    <name type="common">Para rubber tree</name>
    <name type="synonym">Siphonia brasiliensis</name>
    <dbReference type="NCBI Taxonomy" id="3981"/>
    <lineage>
        <taxon>Eukaryota</taxon>
        <taxon>Viridiplantae</taxon>
        <taxon>Streptophyta</taxon>
        <taxon>Embryophyta</taxon>
        <taxon>Tracheophyta</taxon>
        <taxon>Spermatophyta</taxon>
        <taxon>Magnoliopsida</taxon>
        <taxon>eudicotyledons</taxon>
        <taxon>Gunneridae</taxon>
        <taxon>Pentapetalae</taxon>
        <taxon>rosids</taxon>
        <taxon>fabids</taxon>
        <taxon>Malpighiales</taxon>
        <taxon>Euphorbiaceae</taxon>
        <taxon>Crotonoideae</taxon>
        <taxon>Micrandreae</taxon>
        <taxon>Hevea</taxon>
    </lineage>
</organism>
<dbReference type="SUPFAM" id="SSF47473">
    <property type="entry name" value="EF-hand"/>
    <property type="match status" value="1"/>
</dbReference>
<dbReference type="EMBL" id="JAAGAX010000014">
    <property type="protein sequence ID" value="KAF2292353.1"/>
    <property type="molecule type" value="Genomic_DNA"/>
</dbReference>
<keyword evidence="4" id="KW-1185">Reference proteome</keyword>
<dbReference type="CDD" id="cd00051">
    <property type="entry name" value="EFh"/>
    <property type="match status" value="1"/>
</dbReference>